<reference evidence="4" key="1">
    <citation type="journal article" date="2018" name="Gigascience">
        <title>Genome assembly of the Pink Ipe (Handroanthus impetiginosus, Bignoniaceae), a highly valued, ecologically keystone Neotropical timber forest tree.</title>
        <authorList>
            <person name="Silva-Junior O.B."/>
            <person name="Grattapaglia D."/>
            <person name="Novaes E."/>
            <person name="Collevatti R.G."/>
        </authorList>
    </citation>
    <scope>NUCLEOTIDE SEQUENCE [LARGE SCALE GENOMIC DNA]</scope>
    <source>
        <strain evidence="4">cv. UFG-1</strain>
    </source>
</reference>
<organism evidence="3 4">
    <name type="scientific">Handroanthus impetiginosus</name>
    <dbReference type="NCBI Taxonomy" id="429701"/>
    <lineage>
        <taxon>Eukaryota</taxon>
        <taxon>Viridiplantae</taxon>
        <taxon>Streptophyta</taxon>
        <taxon>Embryophyta</taxon>
        <taxon>Tracheophyta</taxon>
        <taxon>Spermatophyta</taxon>
        <taxon>Magnoliopsida</taxon>
        <taxon>eudicotyledons</taxon>
        <taxon>Gunneridae</taxon>
        <taxon>Pentapetalae</taxon>
        <taxon>asterids</taxon>
        <taxon>lamiids</taxon>
        <taxon>Lamiales</taxon>
        <taxon>Bignoniaceae</taxon>
        <taxon>Crescentiina</taxon>
        <taxon>Tabebuia alliance</taxon>
        <taxon>Handroanthus</taxon>
    </lineage>
</organism>
<dbReference type="PANTHER" id="PTHR37254:SF1">
    <property type="entry name" value="OS01G0100500 PROTEIN"/>
    <property type="match status" value="1"/>
</dbReference>
<feature type="compositionally biased region" description="Basic and acidic residues" evidence="1">
    <location>
        <begin position="534"/>
        <end position="546"/>
    </location>
</feature>
<proteinExistence type="predicted"/>
<protein>
    <submittedName>
        <fullName evidence="3">Uncharacterized protein</fullName>
    </submittedName>
</protein>
<keyword evidence="4" id="KW-1185">Reference proteome</keyword>
<sequence>MQAVQCPAHSFRYNSTLCSCNPGFVYNLSSKTCDLFAERRPAVEQSSGVDYDSSLAFPETIFAFNSIKRFTQSQAVFLEATLVMLLFWLGFCLLLRLFPLGSDGRSPWFKIRWWISRLDISFATRHWLHDQKPVIKRKTELGGAFSIASWILFIGLFAALLYQIISKRSVEMHNVRSTSAADLAAFLNDLEFNITTISSMSCAQLRGLDTLVTGNPAFIDNRVLPLSTFANYSCFNTTTGPTITIHCNNCRLIPDFSYVSWQFVDLPNNPATAVGFQFNLTAKNHADKKHMSFVSGTLKNASNYDVKPITYRGPVPNIMKFNLFPRIYHNLHNLRLIQPLFHEFLPGSYFSEVSQLQASVENSDDGLINTTLSVNFLSAYIIEINNQNVLGPVSFLADLGGLYCISIGIFFYFLVQCEYRIKSLRSEDSTMRKIRNRRKAQDRWEKLRKYVMYTWGSSLLDDNYRNETNEACCAGVMRKTLHQRGSSHKQKLPNRMDAVSFSRKVNLPNEKKNESVNVHSQEVGSRLSEPALNLEERSSLPSDKPEGLLYEDVEHKNDDPSLSSHPGGGCQNQGFSVANIANVPPLLPLDHCNSQMDAESWRLESGNYKETAPHRMVAAADLHFGTAQFIFLLKAKYVENSVIAMKSA</sequence>
<gene>
    <name evidence="3" type="ORF">CDL12_24077</name>
</gene>
<dbReference type="STRING" id="429701.A0A2G9GDX0"/>
<keyword evidence="2" id="KW-0812">Transmembrane</keyword>
<feature type="compositionally biased region" description="Basic residues" evidence="1">
    <location>
        <begin position="483"/>
        <end position="492"/>
    </location>
</feature>
<dbReference type="OrthoDB" id="1909934at2759"/>
<feature type="transmembrane region" description="Helical" evidence="2">
    <location>
        <begin position="395"/>
        <end position="415"/>
    </location>
</feature>
<feature type="transmembrane region" description="Helical" evidence="2">
    <location>
        <begin position="76"/>
        <end position="98"/>
    </location>
</feature>
<accession>A0A2G9GDX0</accession>
<dbReference type="AlphaFoldDB" id="A0A2G9GDX0"/>
<evidence type="ECO:0000256" key="2">
    <source>
        <dbReference type="SAM" id="Phobius"/>
    </source>
</evidence>
<dbReference type="Proteomes" id="UP000231279">
    <property type="component" value="Unassembled WGS sequence"/>
</dbReference>
<feature type="region of interest" description="Disordered" evidence="1">
    <location>
        <begin position="483"/>
        <end position="546"/>
    </location>
</feature>
<comment type="caution">
    <text evidence="3">The sequence shown here is derived from an EMBL/GenBank/DDBJ whole genome shotgun (WGS) entry which is preliminary data.</text>
</comment>
<name>A0A2G9GDX0_9LAMI</name>
<keyword evidence="2" id="KW-1133">Transmembrane helix</keyword>
<evidence type="ECO:0000313" key="4">
    <source>
        <dbReference type="Proteomes" id="UP000231279"/>
    </source>
</evidence>
<dbReference type="PANTHER" id="PTHR37254">
    <property type="entry name" value="OS01G0100500 PROTEIN"/>
    <property type="match status" value="1"/>
</dbReference>
<keyword evidence="2" id="KW-0472">Membrane</keyword>
<evidence type="ECO:0000313" key="3">
    <source>
        <dbReference type="EMBL" id="PIN03402.1"/>
    </source>
</evidence>
<feature type="transmembrane region" description="Helical" evidence="2">
    <location>
        <begin position="141"/>
        <end position="162"/>
    </location>
</feature>
<evidence type="ECO:0000256" key="1">
    <source>
        <dbReference type="SAM" id="MobiDB-lite"/>
    </source>
</evidence>
<dbReference type="EMBL" id="NKXS01005531">
    <property type="protein sequence ID" value="PIN03402.1"/>
    <property type="molecule type" value="Genomic_DNA"/>
</dbReference>